<dbReference type="Gene3D" id="3.90.180.10">
    <property type="entry name" value="Medium-chain alcohol dehydrogenases, catalytic domain"/>
    <property type="match status" value="1"/>
</dbReference>
<keyword evidence="3" id="KW-0808">Transferase</keyword>
<feature type="active site" description="Proton acceptor; for dehydratase activity" evidence="8">
    <location>
        <position position="924"/>
    </location>
</feature>
<dbReference type="GO" id="GO:0044550">
    <property type="term" value="P:secondary metabolite biosynthetic process"/>
    <property type="evidence" value="ECO:0007669"/>
    <property type="project" value="TreeGrafter"/>
</dbReference>
<dbReference type="InterPro" id="IPR011032">
    <property type="entry name" value="GroES-like_sf"/>
</dbReference>
<feature type="region of interest" description="N-terminal hotdog fold" evidence="8">
    <location>
        <begin position="892"/>
        <end position="1021"/>
    </location>
</feature>
<organism evidence="13 14">
    <name type="scientific">Podospora australis</name>
    <dbReference type="NCBI Taxonomy" id="1536484"/>
    <lineage>
        <taxon>Eukaryota</taxon>
        <taxon>Fungi</taxon>
        <taxon>Dikarya</taxon>
        <taxon>Ascomycota</taxon>
        <taxon>Pezizomycotina</taxon>
        <taxon>Sordariomycetes</taxon>
        <taxon>Sordariomycetidae</taxon>
        <taxon>Sordariales</taxon>
        <taxon>Podosporaceae</taxon>
        <taxon>Podospora</taxon>
    </lineage>
</organism>
<dbReference type="InterPro" id="IPR014031">
    <property type="entry name" value="Ketoacyl_synth_C"/>
</dbReference>
<dbReference type="CDD" id="cd05195">
    <property type="entry name" value="enoyl_red"/>
    <property type="match status" value="1"/>
</dbReference>
<feature type="compositionally biased region" description="Basic and acidic residues" evidence="9">
    <location>
        <begin position="37"/>
        <end position="48"/>
    </location>
</feature>
<dbReference type="CDD" id="cd02440">
    <property type="entry name" value="AdoMet_MTases"/>
    <property type="match status" value="1"/>
</dbReference>
<feature type="region of interest" description="Disordered" evidence="9">
    <location>
        <begin position="37"/>
        <end position="56"/>
    </location>
</feature>
<dbReference type="Gene3D" id="3.40.50.150">
    <property type="entry name" value="Vaccinia Virus protein VP39"/>
    <property type="match status" value="1"/>
</dbReference>
<dbReference type="SMART" id="SM00825">
    <property type="entry name" value="PKS_KS"/>
    <property type="match status" value="1"/>
</dbReference>
<dbReference type="SUPFAM" id="SSF53901">
    <property type="entry name" value="Thiolase-like"/>
    <property type="match status" value="1"/>
</dbReference>
<dbReference type="Gene3D" id="3.30.70.3290">
    <property type="match status" value="1"/>
</dbReference>
<proteinExistence type="predicted"/>
<reference evidence="13" key="1">
    <citation type="journal article" date="2023" name="Mol. Phylogenet. Evol.">
        <title>Genome-scale phylogeny and comparative genomics of the fungal order Sordariales.</title>
        <authorList>
            <person name="Hensen N."/>
            <person name="Bonometti L."/>
            <person name="Westerberg I."/>
            <person name="Brannstrom I.O."/>
            <person name="Guillou S."/>
            <person name="Cros-Aarteil S."/>
            <person name="Calhoun S."/>
            <person name="Haridas S."/>
            <person name="Kuo A."/>
            <person name="Mondo S."/>
            <person name="Pangilinan J."/>
            <person name="Riley R."/>
            <person name="LaButti K."/>
            <person name="Andreopoulos B."/>
            <person name="Lipzen A."/>
            <person name="Chen C."/>
            <person name="Yan M."/>
            <person name="Daum C."/>
            <person name="Ng V."/>
            <person name="Clum A."/>
            <person name="Steindorff A."/>
            <person name="Ohm R.A."/>
            <person name="Martin F."/>
            <person name="Silar P."/>
            <person name="Natvig D.O."/>
            <person name="Lalanne C."/>
            <person name="Gautier V."/>
            <person name="Ament-Velasquez S.L."/>
            <person name="Kruys A."/>
            <person name="Hutchinson M.I."/>
            <person name="Powell A.J."/>
            <person name="Barry K."/>
            <person name="Miller A.N."/>
            <person name="Grigoriev I.V."/>
            <person name="Debuchy R."/>
            <person name="Gladieux P."/>
            <person name="Hiltunen Thoren M."/>
            <person name="Johannesson H."/>
        </authorList>
    </citation>
    <scope>NUCLEOTIDE SEQUENCE</scope>
    <source>
        <strain evidence="13">PSN309</strain>
    </source>
</reference>
<dbReference type="PANTHER" id="PTHR43775:SF28">
    <property type="entry name" value="SYNTHASE, PUTATIVE-RELATED"/>
    <property type="match status" value="1"/>
</dbReference>
<dbReference type="InterPro" id="IPR049551">
    <property type="entry name" value="PKS_DH_C"/>
</dbReference>
<dbReference type="Gene3D" id="3.40.50.720">
    <property type="entry name" value="NAD(P)-binding Rossmann-like Domain"/>
    <property type="match status" value="2"/>
</dbReference>
<dbReference type="SUPFAM" id="SSF53335">
    <property type="entry name" value="S-adenosyl-L-methionine-dependent methyltransferases"/>
    <property type="match status" value="1"/>
</dbReference>
<dbReference type="SUPFAM" id="SSF47336">
    <property type="entry name" value="ACP-like"/>
    <property type="match status" value="1"/>
</dbReference>
<dbReference type="Pfam" id="PF00107">
    <property type="entry name" value="ADH_zinc_N"/>
    <property type="match status" value="1"/>
</dbReference>
<dbReference type="Pfam" id="PF14765">
    <property type="entry name" value="PS-DH"/>
    <property type="match status" value="1"/>
</dbReference>
<dbReference type="Pfam" id="PF16197">
    <property type="entry name" value="KAsynt_C_assoc"/>
    <property type="match status" value="1"/>
</dbReference>
<dbReference type="CDD" id="cd00833">
    <property type="entry name" value="PKS"/>
    <property type="match status" value="1"/>
</dbReference>
<evidence type="ECO:0000256" key="8">
    <source>
        <dbReference type="PROSITE-ProRule" id="PRU01363"/>
    </source>
</evidence>
<dbReference type="InterPro" id="IPR013968">
    <property type="entry name" value="PKS_KR"/>
</dbReference>
<dbReference type="Gene3D" id="3.40.47.10">
    <property type="match status" value="1"/>
</dbReference>
<dbReference type="InterPro" id="IPR001227">
    <property type="entry name" value="Ac_transferase_dom_sf"/>
</dbReference>
<feature type="active site" description="Proton donor; for dehydratase activity" evidence="8">
    <location>
        <position position="1097"/>
    </location>
</feature>
<dbReference type="GO" id="GO:0031177">
    <property type="term" value="F:phosphopantetheine binding"/>
    <property type="evidence" value="ECO:0007669"/>
    <property type="project" value="InterPro"/>
</dbReference>
<dbReference type="InterPro" id="IPR032821">
    <property type="entry name" value="PKS_assoc"/>
</dbReference>
<keyword evidence="2" id="KW-0597">Phosphoprotein</keyword>
<protein>
    <submittedName>
        <fullName evidence="13">Lovastatin diketide synthase LovF</fullName>
    </submittedName>
</protein>
<dbReference type="InterPro" id="IPR036291">
    <property type="entry name" value="NAD(P)-bd_dom_sf"/>
</dbReference>
<keyword evidence="4" id="KW-0521">NADP</keyword>
<dbReference type="InterPro" id="IPR016035">
    <property type="entry name" value="Acyl_Trfase/lysoPLipase"/>
</dbReference>
<dbReference type="SUPFAM" id="SSF51735">
    <property type="entry name" value="NAD(P)-binding Rossmann-fold domains"/>
    <property type="match status" value="2"/>
</dbReference>
<dbReference type="PANTHER" id="PTHR43775">
    <property type="entry name" value="FATTY ACID SYNTHASE"/>
    <property type="match status" value="1"/>
</dbReference>
<dbReference type="Pfam" id="PF08240">
    <property type="entry name" value="ADH_N"/>
    <property type="match status" value="1"/>
</dbReference>
<dbReference type="Proteomes" id="UP001302126">
    <property type="component" value="Unassembled WGS sequence"/>
</dbReference>
<dbReference type="InterPro" id="IPR009081">
    <property type="entry name" value="PP-bd_ACP"/>
</dbReference>
<evidence type="ECO:0000256" key="6">
    <source>
        <dbReference type="ARBA" id="ARBA00023268"/>
    </source>
</evidence>
<keyword evidence="7" id="KW-0012">Acyltransferase</keyword>
<dbReference type="GO" id="GO:0016491">
    <property type="term" value="F:oxidoreductase activity"/>
    <property type="evidence" value="ECO:0007669"/>
    <property type="project" value="UniProtKB-KW"/>
</dbReference>
<evidence type="ECO:0000259" key="10">
    <source>
        <dbReference type="PROSITE" id="PS50075"/>
    </source>
</evidence>
<dbReference type="InterPro" id="IPR014043">
    <property type="entry name" value="Acyl_transferase_dom"/>
</dbReference>
<evidence type="ECO:0000259" key="11">
    <source>
        <dbReference type="PROSITE" id="PS52004"/>
    </source>
</evidence>
<evidence type="ECO:0000313" key="13">
    <source>
        <dbReference type="EMBL" id="KAK4183707.1"/>
    </source>
</evidence>
<dbReference type="Pfam" id="PF21089">
    <property type="entry name" value="PKS_DH_N"/>
    <property type="match status" value="1"/>
</dbReference>
<evidence type="ECO:0000256" key="9">
    <source>
        <dbReference type="SAM" id="MobiDB-lite"/>
    </source>
</evidence>
<accession>A0AAN6WP04</accession>
<dbReference type="InterPro" id="IPR016039">
    <property type="entry name" value="Thiolase-like"/>
</dbReference>
<evidence type="ECO:0000256" key="5">
    <source>
        <dbReference type="ARBA" id="ARBA00023002"/>
    </source>
</evidence>
<dbReference type="InterPro" id="IPR042104">
    <property type="entry name" value="PKS_dehydratase_sf"/>
</dbReference>
<dbReference type="Pfam" id="PF00698">
    <property type="entry name" value="Acyl_transf_1"/>
    <property type="match status" value="1"/>
</dbReference>
<feature type="domain" description="PKS/mFAS DH" evidence="12">
    <location>
        <begin position="892"/>
        <end position="1180"/>
    </location>
</feature>
<evidence type="ECO:0000313" key="14">
    <source>
        <dbReference type="Proteomes" id="UP001302126"/>
    </source>
</evidence>
<dbReference type="InterPro" id="IPR036736">
    <property type="entry name" value="ACP-like_sf"/>
</dbReference>
<dbReference type="SMART" id="SM00822">
    <property type="entry name" value="PKS_KR"/>
    <property type="match status" value="1"/>
</dbReference>
<evidence type="ECO:0000256" key="1">
    <source>
        <dbReference type="ARBA" id="ARBA00022450"/>
    </source>
</evidence>
<dbReference type="SMART" id="SM00826">
    <property type="entry name" value="PKS_DH"/>
    <property type="match status" value="1"/>
</dbReference>
<dbReference type="InterPro" id="IPR049552">
    <property type="entry name" value="PKS_DH_N"/>
</dbReference>
<dbReference type="Gene3D" id="3.40.366.10">
    <property type="entry name" value="Malonyl-Coenzyme A Acyl Carrier Protein, domain 2"/>
    <property type="match status" value="1"/>
</dbReference>
<dbReference type="Gene3D" id="3.10.129.110">
    <property type="entry name" value="Polyketide synthase dehydratase"/>
    <property type="match status" value="1"/>
</dbReference>
<dbReference type="InterPro" id="IPR020841">
    <property type="entry name" value="PKS_Beta-ketoAc_synthase_dom"/>
</dbReference>
<dbReference type="GO" id="GO:0004312">
    <property type="term" value="F:fatty acid synthase activity"/>
    <property type="evidence" value="ECO:0007669"/>
    <property type="project" value="TreeGrafter"/>
</dbReference>
<dbReference type="PROSITE" id="PS52004">
    <property type="entry name" value="KS3_2"/>
    <property type="match status" value="1"/>
</dbReference>
<gene>
    <name evidence="13" type="ORF">QBC35DRAFT_393286</name>
</gene>
<evidence type="ECO:0000259" key="12">
    <source>
        <dbReference type="PROSITE" id="PS52019"/>
    </source>
</evidence>
<dbReference type="SMART" id="SM00829">
    <property type="entry name" value="PKS_ER"/>
    <property type="match status" value="1"/>
</dbReference>
<evidence type="ECO:0000256" key="4">
    <source>
        <dbReference type="ARBA" id="ARBA00022857"/>
    </source>
</evidence>
<dbReference type="InterPro" id="IPR016036">
    <property type="entry name" value="Malonyl_transacylase_ACP-bd"/>
</dbReference>
<name>A0AAN6WP04_9PEZI</name>
<dbReference type="Pfam" id="PF00109">
    <property type="entry name" value="ketoacyl-synt"/>
    <property type="match status" value="1"/>
</dbReference>
<dbReference type="PROSITE" id="PS52019">
    <property type="entry name" value="PKS_MFAS_DH"/>
    <property type="match status" value="1"/>
</dbReference>
<feature type="domain" description="Carrier" evidence="10">
    <location>
        <begin position="2347"/>
        <end position="2424"/>
    </location>
</feature>
<dbReference type="InterPro" id="IPR057326">
    <property type="entry name" value="KR_dom"/>
</dbReference>
<reference evidence="13" key="2">
    <citation type="submission" date="2023-05" db="EMBL/GenBank/DDBJ databases">
        <authorList>
            <consortium name="Lawrence Berkeley National Laboratory"/>
            <person name="Steindorff A."/>
            <person name="Hensen N."/>
            <person name="Bonometti L."/>
            <person name="Westerberg I."/>
            <person name="Brannstrom I.O."/>
            <person name="Guillou S."/>
            <person name="Cros-Aarteil S."/>
            <person name="Calhoun S."/>
            <person name="Haridas S."/>
            <person name="Kuo A."/>
            <person name="Mondo S."/>
            <person name="Pangilinan J."/>
            <person name="Riley R."/>
            <person name="Labutti K."/>
            <person name="Andreopoulos B."/>
            <person name="Lipzen A."/>
            <person name="Chen C."/>
            <person name="Yanf M."/>
            <person name="Daum C."/>
            <person name="Ng V."/>
            <person name="Clum A."/>
            <person name="Ohm R."/>
            <person name="Martin F."/>
            <person name="Silar P."/>
            <person name="Natvig D."/>
            <person name="Lalanne C."/>
            <person name="Gautier V."/>
            <person name="Ament-Velasquez S.L."/>
            <person name="Kruys A."/>
            <person name="Hutchinson M.I."/>
            <person name="Powell A.J."/>
            <person name="Barry K."/>
            <person name="Miller A.N."/>
            <person name="Grigoriev I.V."/>
            <person name="Debuchy R."/>
            <person name="Gladieux P."/>
            <person name="Thoren M.H."/>
            <person name="Johannesson H."/>
        </authorList>
    </citation>
    <scope>NUCLEOTIDE SEQUENCE</scope>
    <source>
        <strain evidence="13">PSN309</strain>
    </source>
</reference>
<dbReference type="InterPro" id="IPR049900">
    <property type="entry name" value="PKS_mFAS_DH"/>
</dbReference>
<keyword evidence="5" id="KW-0560">Oxidoreductase</keyword>
<dbReference type="InterPro" id="IPR020806">
    <property type="entry name" value="PKS_PP-bd"/>
</dbReference>
<dbReference type="Pfam" id="PF08659">
    <property type="entry name" value="KR"/>
    <property type="match status" value="1"/>
</dbReference>
<dbReference type="InterPro" id="IPR050091">
    <property type="entry name" value="PKS_NRPS_Biosynth_Enz"/>
</dbReference>
<sequence length="2431" mass="259585">MEPIAICGMACRLPGGISSPQELWEFLVSKRDGKSRVPADRYNTDGHSSRIPRKPGSTRSDFGYFIDDDLQSFDASVFGMSVAELERCDPQQRLMLLAAYESVADAGEERGSIAGRRVGVYMGVSERGWGDLYEKETQNYGQYSMLGTGDFALSNRVSYELDLKGPSMTVRTACASSLSALNEACKAISAGEAESAIVGGASIILGTSMTLQMAEQGALAEDGSCKTFSKDANGYGRAEAINAVYIKPLSAAIRDGNPVRAVIRGVATNHNGRNGGITVPNASAQEALIKQAYESAGITNLSDTGFVECHGTGTPVGDPLETKAVGAAFSSDINYAGSHLYIGSVKPNLGHSEGASGLTSVLKAVLALENKTIPPNIKMGTPNPAIPFEKYNLKVPLEPTPWPADRKERVSVNNFGIGGANAHVVLDSADSFGLRPQLEEAGDHAQLLVFSAKSPESLKSIIGNYNAYLAKHPERIEDVAYTLANRREHFGHRAFLVASREKPGKPSVLSKPPTGPAPNIVFVFTGQGAQWPQMGRDLLRTNKVFKATIKSLDETLKSLSPAPGWTIEGELKKAARTSKVTLAEFSQPLCTAVQVGLVDALKAIGIQPNGVVGHSSGEIAGAYAAGALSAGDAIVAAYYRGAVAKQQNRPGAMAAIGLGPEEVKEFLIPNVGIACENSPRSVTLSGDATEVVKVVAAISEAKPDVLARLLKVDKAYHSYHMAEVGGVYSELVGPNVGGRAAEKPFFSSVEGRLLTKNDKLDAKYWQKNLESTVRFTDAVTAITQHPVGQNAVYLEVGPHSALAGPLRQILAATDSKTAPYVASMIRGQDCTESLLAAVGSLYSLHVPVDFNALYPSGVTLPGLPSYAWNNNRVYWHETRVMKDFRDRPFKHHALLGLRTLESTDFEPEFRNLFHLEAAPWVRDHQINGDVVYPFAAYVAMAGEAVRQITGVSQGFQLRNTSATTALVVHEDKPVELITAFRRRKLADGSDSRWWDFSISSHNGHVWVKNFTGEATAFDKATVGAAGTQAPLPRSVDVESWYAAVDRTGFIYGPTFRLLQDLKSTTTRPGRVTATVRNNLEDDEAKESDYHIHPTAVDNVFQLLPAASLLGQGKKLGLNVITGIGEITVTRSAAQQVSATVTGQTEGNGSLRGSGDLVVDGQVVLRTSDITFSVLGYPDEGDAHAASRLAWKSHVDFVAPEKLLKPSQNLDSSHAAALTELTDLAVLYSKRAISAQGTPTAGHLQRYQSWVQEHAKGDTEADLESGALLEAIIKKAEGLQGTSAGDLAQAISRIATAATDIFAGNRDGLDLLSEGNLLNKVLALVNEETDISAYLSTLAHTQPNLRILELGAGFGAQTSKYLQALGSQYSKYTFTDPSQRLVAEGKEHFKNGSNLEFAPLDIGGDLGTYGFDDEKRQGSYDLIIATNSLHQTDDLVKSIRNARSLLKPRGRLLLQELAPPSASSQWVTFVLGVLPSWWYSASADLGITAPMVEEALQGAGFAEPDIKVVDGQLNNVVVVRPKHEAEPKAKEIAILTTDANADGADELHQQLTARGYDVSRISLYDEPPANKDIVALLDSKKGSFLADISAKTYDRLNKFLVNLAKSQAGLFWITGLAGEAVSDPHYGLVVGLARTLRTEIDAEFAVLQTAGEFTDSRVVDVFEHFHRRKAEAVEAAFDPETEYVINQTGDVQVGRYYPFTLADELLEKANADGEAVLSIGRAGNLEDLKWSSRTVSRAPEHGEVEVEIHAAGLTDKDLANALGTSGHTDKPTFGLEAAGVVRRLGSGVTHLKVGDRVVLLGRETLATAATIPAQLVVKIPSTLSFADAAALPLAYTTALHALLDVGRLESGDTVLIHNAASGVGIAATQAAALVGARVLATTENEEQTKFLVDEFDLATDSIFSLQNASFVDDVHRATNGRGADVVLNSLTGDLLHASWQVVAECGTLVDVTNNALARGAGLELHPFRQNRSYTAVDIDHLRSQKPAVVARHLQHVIKLYRDGRISAIKPSLVFSASDVSAAFTHARQGPIGKTVVQIRPEAGGPAELTPTVRSRQPVTLDREGSYLLVGGLGGIGRQVAIWLAEQGAGNILLLSRSAGSSPDHEALVKELNSIGSSVQLVKGSVTELADVQAAVANAKFPVRGILQLSAVLRDRDFADITSEDWEVVTAPKVKGTWNLHNATLDSPIDFFVSFGSISAVIGQPGQANYVAANAFLDSFAHYRRGLGLPATTIDVGVVEEVGIAARRNGFLNSVKAMGFLTVRETQILDAISLAINRSAEDTFAIGLGSSTPLSSADNRLFWKKDPRFGVYHNRSAGGDGGSGGSGGAGIKAFLQAVKTDHSLLKQPETPLLLAKEIGTKVLSLLGKPVDELQTSQGLSDLGMDSLVGIEVRKWWKTTFGFDVSLLEMLGMGTLEVLGGHAVNGLKKVLGVE</sequence>
<dbReference type="SUPFAM" id="SSF50129">
    <property type="entry name" value="GroES-like"/>
    <property type="match status" value="1"/>
</dbReference>
<dbReference type="Pfam" id="PF02801">
    <property type="entry name" value="Ketoacyl-synt_C"/>
    <property type="match status" value="1"/>
</dbReference>
<keyword evidence="1" id="KW-0596">Phosphopantetheine</keyword>
<dbReference type="SMART" id="SM00827">
    <property type="entry name" value="PKS_AT"/>
    <property type="match status" value="1"/>
</dbReference>
<dbReference type="GO" id="GO:0006633">
    <property type="term" value="P:fatty acid biosynthetic process"/>
    <property type="evidence" value="ECO:0007669"/>
    <property type="project" value="TreeGrafter"/>
</dbReference>
<feature type="domain" description="Ketosynthase family 3 (KS3)" evidence="11">
    <location>
        <begin position="1"/>
        <end position="428"/>
    </location>
</feature>
<dbReference type="EMBL" id="MU864529">
    <property type="protein sequence ID" value="KAK4183707.1"/>
    <property type="molecule type" value="Genomic_DNA"/>
</dbReference>
<dbReference type="Pfam" id="PF08242">
    <property type="entry name" value="Methyltransf_12"/>
    <property type="match status" value="1"/>
</dbReference>
<evidence type="ECO:0000256" key="3">
    <source>
        <dbReference type="ARBA" id="ARBA00022679"/>
    </source>
</evidence>
<dbReference type="InterPro" id="IPR013217">
    <property type="entry name" value="Methyltransf_12"/>
</dbReference>
<keyword evidence="6" id="KW-0511">Multifunctional enzyme</keyword>
<comment type="caution">
    <text evidence="13">The sequence shown here is derived from an EMBL/GenBank/DDBJ whole genome shotgun (WGS) entry which is preliminary data.</text>
</comment>
<dbReference type="Pfam" id="PF00550">
    <property type="entry name" value="PP-binding"/>
    <property type="match status" value="1"/>
</dbReference>
<dbReference type="PROSITE" id="PS50075">
    <property type="entry name" value="CARRIER"/>
    <property type="match status" value="1"/>
</dbReference>
<keyword evidence="14" id="KW-1185">Reference proteome</keyword>
<dbReference type="InterPro" id="IPR014030">
    <property type="entry name" value="Ketoacyl_synth_N"/>
</dbReference>
<dbReference type="SMART" id="SM00823">
    <property type="entry name" value="PKS_PP"/>
    <property type="match status" value="1"/>
</dbReference>
<dbReference type="InterPro" id="IPR020843">
    <property type="entry name" value="ER"/>
</dbReference>
<dbReference type="InterPro" id="IPR013154">
    <property type="entry name" value="ADH-like_N"/>
</dbReference>
<dbReference type="SUPFAM" id="SSF55048">
    <property type="entry name" value="Probable ACP-binding domain of malonyl-CoA ACP transacylase"/>
    <property type="match status" value="1"/>
</dbReference>
<dbReference type="Gene3D" id="1.10.1200.10">
    <property type="entry name" value="ACP-like"/>
    <property type="match status" value="1"/>
</dbReference>
<evidence type="ECO:0000256" key="2">
    <source>
        <dbReference type="ARBA" id="ARBA00022553"/>
    </source>
</evidence>
<dbReference type="InterPro" id="IPR029063">
    <property type="entry name" value="SAM-dependent_MTases_sf"/>
</dbReference>
<dbReference type="SUPFAM" id="SSF52151">
    <property type="entry name" value="FabD/lysophospholipase-like"/>
    <property type="match status" value="1"/>
</dbReference>
<dbReference type="InterPro" id="IPR020807">
    <property type="entry name" value="PKS_DH"/>
</dbReference>
<feature type="region of interest" description="C-terminal hotdog fold" evidence="8">
    <location>
        <begin position="1032"/>
        <end position="1180"/>
    </location>
</feature>
<evidence type="ECO:0000256" key="7">
    <source>
        <dbReference type="ARBA" id="ARBA00023315"/>
    </source>
</evidence>
<dbReference type="InterPro" id="IPR013149">
    <property type="entry name" value="ADH-like_C"/>
</dbReference>